<comment type="similarity">
    <text evidence="9">Belongs to the metallo-dependent hydrolases superfamily. Adenosine and AMP deaminases family. Adenosine deaminase subfamily.</text>
</comment>
<dbReference type="NCBIfam" id="NF006847">
    <property type="entry name" value="PRK09358.1-2"/>
    <property type="match status" value="1"/>
</dbReference>
<dbReference type="PANTHER" id="PTHR11409:SF43">
    <property type="entry name" value="ADENOSINE DEAMINASE"/>
    <property type="match status" value="1"/>
</dbReference>
<keyword evidence="12" id="KW-1185">Reference proteome</keyword>
<accession>A0ABP7XES6</accession>
<evidence type="ECO:0000313" key="12">
    <source>
        <dbReference type="Proteomes" id="UP001501495"/>
    </source>
</evidence>
<dbReference type="PANTHER" id="PTHR11409">
    <property type="entry name" value="ADENOSINE DEAMINASE"/>
    <property type="match status" value="1"/>
</dbReference>
<evidence type="ECO:0000256" key="8">
    <source>
        <dbReference type="ARBA" id="ARBA00049213"/>
    </source>
</evidence>
<keyword evidence="3 9" id="KW-0378">Hydrolase</keyword>
<dbReference type="Proteomes" id="UP001501495">
    <property type="component" value="Unassembled WGS sequence"/>
</dbReference>
<dbReference type="EMBL" id="BAAAZH010000010">
    <property type="protein sequence ID" value="GAA4113745.1"/>
    <property type="molecule type" value="Genomic_DNA"/>
</dbReference>
<feature type="domain" description="Adenosine deaminase" evidence="10">
    <location>
        <begin position="12"/>
        <end position="352"/>
    </location>
</feature>
<protein>
    <recommendedName>
        <fullName evidence="1 9">Adenosine deaminase</fullName>
        <ecNumber evidence="1 9">3.5.4.4</ecNumber>
    </recommendedName>
    <alternativeName>
        <fullName evidence="6 9">Adenosine aminohydrolase</fullName>
    </alternativeName>
</protein>
<evidence type="ECO:0000256" key="3">
    <source>
        <dbReference type="ARBA" id="ARBA00022801"/>
    </source>
</evidence>
<keyword evidence="4 9" id="KW-0862">Zinc</keyword>
<feature type="active site" description="Proton donor" evidence="9">
    <location>
        <position position="209"/>
    </location>
</feature>
<dbReference type="HAMAP" id="MF_00540">
    <property type="entry name" value="A_deaminase"/>
    <property type="match status" value="1"/>
</dbReference>
<sequence length="358" mass="39166">MELTRELVRRAPKVLLHDHLDGGLRPGTVLDLAARAGHALPAGTEAELAAWFHEAADSGSLERYLETFQHTVGVMQSAEAITRVARECVEDLAADGVVYAEVRYAPEQHVEQGLSLDDVIAAVAEGFAQGMDAARTPAGERIVVRQLLTAMRHQARSMEIAELAVAWRDRGVAGFDIAGAEAGYPPTRHLDAFEYLQRENAHFTIHAGEAFGLPSIWQALQWCGADRLGHGVRIVDDIEVADDGTVTLGRLAAYVRDKRIPLELCPASNVQTGAATSIAEHPIGLLTRLRFRVTVNTDNRLMSRTSMTDEMWSLVEAFGYGLDDLRWFTVNAMKSAFLPFDERIALIDGVVKPGYAAL</sequence>
<keyword evidence="5 9" id="KW-0546">Nucleotide metabolism</keyword>
<evidence type="ECO:0000256" key="6">
    <source>
        <dbReference type="ARBA" id="ARBA00031852"/>
    </source>
</evidence>
<organism evidence="11 12">
    <name type="scientific">Nocardioides fonticola</name>
    <dbReference type="NCBI Taxonomy" id="450363"/>
    <lineage>
        <taxon>Bacteria</taxon>
        <taxon>Bacillati</taxon>
        <taxon>Actinomycetota</taxon>
        <taxon>Actinomycetes</taxon>
        <taxon>Propionibacteriales</taxon>
        <taxon>Nocardioidaceae</taxon>
        <taxon>Nocardioides</taxon>
    </lineage>
</organism>
<dbReference type="InterPro" id="IPR028893">
    <property type="entry name" value="A_deaminase"/>
</dbReference>
<comment type="catalytic activity">
    <reaction evidence="7">
        <text>adenosine + H2O + H(+) = inosine + NH4(+)</text>
        <dbReference type="Rhea" id="RHEA:24408"/>
        <dbReference type="ChEBI" id="CHEBI:15377"/>
        <dbReference type="ChEBI" id="CHEBI:15378"/>
        <dbReference type="ChEBI" id="CHEBI:16335"/>
        <dbReference type="ChEBI" id="CHEBI:17596"/>
        <dbReference type="ChEBI" id="CHEBI:28938"/>
        <dbReference type="EC" id="3.5.4.4"/>
    </reaction>
    <physiologicalReaction direction="left-to-right" evidence="7">
        <dbReference type="Rhea" id="RHEA:24409"/>
    </physiologicalReaction>
</comment>
<feature type="binding site" evidence="9">
    <location>
        <position position="298"/>
    </location>
    <ligand>
        <name>Zn(2+)</name>
        <dbReference type="ChEBI" id="CHEBI:29105"/>
        <note>catalytic</note>
    </ligand>
</feature>
<keyword evidence="2 9" id="KW-0479">Metal-binding</keyword>
<evidence type="ECO:0000256" key="1">
    <source>
        <dbReference type="ARBA" id="ARBA00012784"/>
    </source>
</evidence>
<dbReference type="Gene3D" id="3.20.20.140">
    <property type="entry name" value="Metal-dependent hydrolases"/>
    <property type="match status" value="1"/>
</dbReference>
<evidence type="ECO:0000259" key="10">
    <source>
        <dbReference type="Pfam" id="PF00962"/>
    </source>
</evidence>
<dbReference type="InterPro" id="IPR001365">
    <property type="entry name" value="A_deaminase_dom"/>
</dbReference>
<comment type="function">
    <text evidence="9">Catalyzes the hydrolytic deamination of adenosine and 2-deoxyadenosine.</text>
</comment>
<proteinExistence type="inferred from homology"/>
<dbReference type="EC" id="3.5.4.4" evidence="1 9"/>
<feature type="binding site" evidence="9">
    <location>
        <position position="179"/>
    </location>
    <ligand>
        <name>substrate</name>
    </ligand>
</feature>
<comment type="caution">
    <text evidence="11">The sequence shown here is derived from an EMBL/GenBank/DDBJ whole genome shotgun (WGS) entry which is preliminary data.</text>
</comment>
<evidence type="ECO:0000256" key="2">
    <source>
        <dbReference type="ARBA" id="ARBA00022723"/>
    </source>
</evidence>
<evidence type="ECO:0000256" key="7">
    <source>
        <dbReference type="ARBA" id="ARBA00047989"/>
    </source>
</evidence>
<comment type="cofactor">
    <cofactor evidence="9">
        <name>Zn(2+)</name>
        <dbReference type="ChEBI" id="CHEBI:29105"/>
    </cofactor>
    <text evidence="9">Binds 1 zinc ion per subunit.</text>
</comment>
<dbReference type="Pfam" id="PF00962">
    <property type="entry name" value="A_deaminase"/>
    <property type="match status" value="1"/>
</dbReference>
<dbReference type="InterPro" id="IPR032466">
    <property type="entry name" value="Metal_Hydrolase"/>
</dbReference>
<feature type="binding site" evidence="9">
    <location>
        <position position="17"/>
    </location>
    <ligand>
        <name>Zn(2+)</name>
        <dbReference type="ChEBI" id="CHEBI:29105"/>
        <note>catalytic</note>
    </ligand>
</feature>
<feature type="binding site" evidence="9">
    <location>
        <position position="206"/>
    </location>
    <ligand>
        <name>Zn(2+)</name>
        <dbReference type="ChEBI" id="CHEBI:29105"/>
        <note>catalytic</note>
    </ligand>
</feature>
<evidence type="ECO:0000256" key="4">
    <source>
        <dbReference type="ARBA" id="ARBA00022833"/>
    </source>
</evidence>
<evidence type="ECO:0000313" key="11">
    <source>
        <dbReference type="EMBL" id="GAA4113745.1"/>
    </source>
</evidence>
<evidence type="ECO:0000256" key="5">
    <source>
        <dbReference type="ARBA" id="ARBA00023080"/>
    </source>
</evidence>
<feature type="binding site" evidence="9">
    <location>
        <position position="19"/>
    </location>
    <ligand>
        <name>substrate</name>
    </ligand>
</feature>
<comment type="catalytic activity">
    <reaction evidence="8">
        <text>2'-deoxyadenosine + H2O + H(+) = 2'-deoxyinosine + NH4(+)</text>
        <dbReference type="Rhea" id="RHEA:28190"/>
        <dbReference type="ChEBI" id="CHEBI:15377"/>
        <dbReference type="ChEBI" id="CHEBI:15378"/>
        <dbReference type="ChEBI" id="CHEBI:17256"/>
        <dbReference type="ChEBI" id="CHEBI:28938"/>
        <dbReference type="ChEBI" id="CHEBI:28997"/>
        <dbReference type="EC" id="3.5.4.4"/>
    </reaction>
    <physiologicalReaction direction="left-to-right" evidence="8">
        <dbReference type="Rhea" id="RHEA:28191"/>
    </physiologicalReaction>
</comment>
<evidence type="ECO:0000256" key="9">
    <source>
        <dbReference type="HAMAP-Rule" id="MF_00540"/>
    </source>
</evidence>
<gene>
    <name evidence="9" type="primary">add</name>
    <name evidence="11" type="ORF">GCM10022215_11130</name>
</gene>
<reference evidence="12" key="1">
    <citation type="journal article" date="2019" name="Int. J. Syst. Evol. Microbiol.">
        <title>The Global Catalogue of Microorganisms (GCM) 10K type strain sequencing project: providing services to taxonomists for standard genome sequencing and annotation.</title>
        <authorList>
            <consortium name="The Broad Institute Genomics Platform"/>
            <consortium name="The Broad Institute Genome Sequencing Center for Infectious Disease"/>
            <person name="Wu L."/>
            <person name="Ma J."/>
        </authorList>
    </citation>
    <scope>NUCLEOTIDE SEQUENCE [LARGE SCALE GENOMIC DNA]</scope>
    <source>
        <strain evidence="12">JCM 16703</strain>
    </source>
</reference>
<dbReference type="SUPFAM" id="SSF51556">
    <property type="entry name" value="Metallo-dependent hydrolases"/>
    <property type="match status" value="1"/>
</dbReference>
<feature type="binding site" evidence="9">
    <location>
        <position position="21"/>
    </location>
    <ligand>
        <name>substrate</name>
    </ligand>
</feature>
<dbReference type="RefSeq" id="WP_344732269.1">
    <property type="nucleotide sequence ID" value="NZ_BAAAZH010000010.1"/>
</dbReference>
<feature type="binding site" evidence="9">
    <location>
        <position position="19"/>
    </location>
    <ligand>
        <name>Zn(2+)</name>
        <dbReference type="ChEBI" id="CHEBI:29105"/>
        <note>catalytic</note>
    </ligand>
</feature>
<comment type="caution">
    <text evidence="9">Lacks conserved residue(s) required for the propagation of feature annotation.</text>
</comment>
<dbReference type="NCBIfam" id="TIGR01430">
    <property type="entry name" value="aden_deam"/>
    <property type="match status" value="1"/>
</dbReference>
<feature type="site" description="Important for catalytic activity" evidence="9">
    <location>
        <position position="230"/>
    </location>
</feature>
<name>A0ABP7XES6_9ACTN</name>
<dbReference type="InterPro" id="IPR006330">
    <property type="entry name" value="Ado/ade_deaminase"/>
</dbReference>